<keyword evidence="10 12" id="KW-0238">DNA-binding</keyword>
<dbReference type="GO" id="GO:0008270">
    <property type="term" value="F:zinc ion binding"/>
    <property type="evidence" value="ECO:0007669"/>
    <property type="project" value="UniProtKB-UniRule"/>
</dbReference>
<dbReference type="HAMAP" id="MF_00974">
    <property type="entry name" value="DNA_primase_DnaG"/>
    <property type="match status" value="1"/>
</dbReference>
<evidence type="ECO:0000256" key="6">
    <source>
        <dbReference type="ARBA" id="ARBA00022723"/>
    </source>
</evidence>
<dbReference type="InterPro" id="IPR013264">
    <property type="entry name" value="DNAG_N"/>
</dbReference>
<dbReference type="AlphaFoldDB" id="A0A7D4NQ53"/>
<dbReference type="InterPro" id="IPR034151">
    <property type="entry name" value="TOPRIM_DnaG_bac"/>
</dbReference>
<evidence type="ECO:0000256" key="10">
    <source>
        <dbReference type="ARBA" id="ARBA00023125"/>
    </source>
</evidence>
<keyword evidence="3 12" id="KW-0808">Transferase</keyword>
<evidence type="ECO:0000259" key="15">
    <source>
        <dbReference type="PROSITE" id="PS50880"/>
    </source>
</evidence>
<evidence type="ECO:0000256" key="11">
    <source>
        <dbReference type="ARBA" id="ARBA00023163"/>
    </source>
</evidence>
<evidence type="ECO:0000256" key="9">
    <source>
        <dbReference type="ARBA" id="ARBA00022842"/>
    </source>
</evidence>
<dbReference type="Gene3D" id="3.90.980.10">
    <property type="entry name" value="DNA primase, catalytic core, N-terminal domain"/>
    <property type="match status" value="1"/>
</dbReference>
<evidence type="ECO:0000313" key="17">
    <source>
        <dbReference type="Proteomes" id="UP000504724"/>
    </source>
</evidence>
<dbReference type="InterPro" id="IPR006171">
    <property type="entry name" value="TOPRIM_dom"/>
</dbReference>
<feature type="domain" description="Toprim" evidence="15">
    <location>
        <begin position="266"/>
        <end position="348"/>
    </location>
</feature>
<dbReference type="InterPro" id="IPR050219">
    <property type="entry name" value="DnaG_primase"/>
</dbReference>
<evidence type="ECO:0000256" key="5">
    <source>
        <dbReference type="ARBA" id="ARBA00022705"/>
    </source>
</evidence>
<dbReference type="InterPro" id="IPR006295">
    <property type="entry name" value="DNA_primase_DnaG"/>
</dbReference>
<comment type="subunit">
    <text evidence="12">Monomer. Interacts with DnaB.</text>
</comment>
<evidence type="ECO:0000256" key="14">
    <source>
        <dbReference type="PIRSR" id="PIRSR002811-1"/>
    </source>
</evidence>
<dbReference type="InterPro" id="IPR030846">
    <property type="entry name" value="DnaG_bac"/>
</dbReference>
<gene>
    <name evidence="12" type="primary">dnaG</name>
    <name evidence="16" type="ORF">HQN79_02550</name>
</gene>
<reference evidence="16 17" key="1">
    <citation type="submission" date="2020-05" db="EMBL/GenBank/DDBJ databases">
        <title>Thiomicrorhabdus sediminis sp.nov. and Thiomicrorhabdus xiamenensis sp.nov., novel sulfur-oxidizing bacteria isolated from coastal sediment.</title>
        <authorList>
            <person name="Liu X."/>
        </authorList>
    </citation>
    <scope>NUCLEOTIDE SEQUENCE [LARGE SCALE GENOMIC DNA]</scope>
    <source>
        <strain evidence="16 17">G2</strain>
    </source>
</reference>
<keyword evidence="2 12" id="KW-0639">Primosome</keyword>
<dbReference type="Gene3D" id="3.90.580.10">
    <property type="entry name" value="Zinc finger, CHC2-type domain"/>
    <property type="match status" value="1"/>
</dbReference>
<dbReference type="InterPro" id="IPR037068">
    <property type="entry name" value="DNA_primase_core_N_sf"/>
</dbReference>
<dbReference type="FunFam" id="3.90.980.10:FF:000001">
    <property type="entry name" value="DNA primase"/>
    <property type="match status" value="1"/>
</dbReference>
<dbReference type="PANTHER" id="PTHR30313">
    <property type="entry name" value="DNA PRIMASE"/>
    <property type="match status" value="1"/>
</dbReference>
<comment type="domain">
    <text evidence="12">Contains an N-terminal zinc-binding domain, a central core domain that contains the primase activity, and a C-terminal DnaB-binding domain.</text>
</comment>
<proteinExistence type="inferred from homology"/>
<dbReference type="PROSITE" id="PS50880">
    <property type="entry name" value="TOPRIM"/>
    <property type="match status" value="1"/>
</dbReference>
<dbReference type="PIRSF" id="PIRSF002811">
    <property type="entry name" value="DnaG"/>
    <property type="match status" value="1"/>
</dbReference>
<evidence type="ECO:0000256" key="2">
    <source>
        <dbReference type="ARBA" id="ARBA00022515"/>
    </source>
</evidence>
<dbReference type="SUPFAM" id="SSF57783">
    <property type="entry name" value="Zinc beta-ribbon"/>
    <property type="match status" value="1"/>
</dbReference>
<dbReference type="SMART" id="SM00400">
    <property type="entry name" value="ZnF_CHCC"/>
    <property type="match status" value="1"/>
</dbReference>
<evidence type="ECO:0000256" key="13">
    <source>
        <dbReference type="PIRNR" id="PIRNR002811"/>
    </source>
</evidence>
<evidence type="ECO:0000256" key="3">
    <source>
        <dbReference type="ARBA" id="ARBA00022679"/>
    </source>
</evidence>
<evidence type="ECO:0000256" key="4">
    <source>
        <dbReference type="ARBA" id="ARBA00022695"/>
    </source>
</evidence>
<keyword evidence="9" id="KW-0460">Magnesium</keyword>
<dbReference type="SUPFAM" id="SSF56731">
    <property type="entry name" value="DNA primase core"/>
    <property type="match status" value="1"/>
</dbReference>
<feature type="zinc finger region" description="CHC2-type" evidence="12 14">
    <location>
        <begin position="42"/>
        <end position="66"/>
    </location>
</feature>
<dbReference type="FunFam" id="3.40.1360.10:FF:000002">
    <property type="entry name" value="DNA primase"/>
    <property type="match status" value="1"/>
</dbReference>
<accession>A0A7D4NQ53</accession>
<dbReference type="SMART" id="SM00493">
    <property type="entry name" value="TOPRIM"/>
    <property type="match status" value="1"/>
</dbReference>
<evidence type="ECO:0000256" key="12">
    <source>
        <dbReference type="HAMAP-Rule" id="MF_00974"/>
    </source>
</evidence>
<dbReference type="GO" id="GO:0005737">
    <property type="term" value="C:cytoplasm"/>
    <property type="evidence" value="ECO:0007669"/>
    <property type="project" value="TreeGrafter"/>
</dbReference>
<dbReference type="EMBL" id="CP054020">
    <property type="protein sequence ID" value="QKI88532.1"/>
    <property type="molecule type" value="Genomic_DNA"/>
</dbReference>
<dbReference type="Pfam" id="PF08275">
    <property type="entry name" value="DNAG_N"/>
    <property type="match status" value="1"/>
</dbReference>
<dbReference type="FunFam" id="3.90.580.10:FF:000001">
    <property type="entry name" value="DNA primase"/>
    <property type="match status" value="1"/>
</dbReference>
<keyword evidence="5 12" id="KW-0235">DNA replication</keyword>
<dbReference type="Pfam" id="PF13155">
    <property type="entry name" value="Toprim_2"/>
    <property type="match status" value="1"/>
</dbReference>
<dbReference type="PANTHER" id="PTHR30313:SF2">
    <property type="entry name" value="DNA PRIMASE"/>
    <property type="match status" value="1"/>
</dbReference>
<name>A0A7D4NQ53_9GAMM</name>
<dbReference type="GO" id="GO:1990077">
    <property type="term" value="C:primosome complex"/>
    <property type="evidence" value="ECO:0007669"/>
    <property type="project" value="UniProtKB-KW"/>
</dbReference>
<evidence type="ECO:0000313" key="16">
    <source>
        <dbReference type="EMBL" id="QKI88532.1"/>
    </source>
</evidence>
<keyword evidence="7 12" id="KW-0863">Zinc-finger</keyword>
<dbReference type="InterPro" id="IPR002694">
    <property type="entry name" value="Znf_CHC2"/>
</dbReference>
<dbReference type="Gene3D" id="3.40.1360.10">
    <property type="match status" value="1"/>
</dbReference>
<dbReference type="Pfam" id="PF01807">
    <property type="entry name" value="Zn_ribbon_DnaG"/>
    <property type="match status" value="1"/>
</dbReference>
<protein>
    <recommendedName>
        <fullName evidence="12 13">DNA primase</fullName>
        <ecNumber evidence="12">2.7.7.101</ecNumber>
    </recommendedName>
</protein>
<organism evidence="16 17">
    <name type="scientific">Thiomicrorhabdus xiamenensis</name>
    <dbReference type="NCBI Taxonomy" id="2739063"/>
    <lineage>
        <taxon>Bacteria</taxon>
        <taxon>Pseudomonadati</taxon>
        <taxon>Pseudomonadota</taxon>
        <taxon>Gammaproteobacteria</taxon>
        <taxon>Thiotrichales</taxon>
        <taxon>Piscirickettsiaceae</taxon>
        <taxon>Thiomicrorhabdus</taxon>
    </lineage>
</organism>
<dbReference type="GO" id="GO:0006269">
    <property type="term" value="P:DNA replication, synthesis of primer"/>
    <property type="evidence" value="ECO:0007669"/>
    <property type="project" value="UniProtKB-UniRule"/>
</dbReference>
<dbReference type="GO" id="GO:0003899">
    <property type="term" value="F:DNA-directed RNA polymerase activity"/>
    <property type="evidence" value="ECO:0007669"/>
    <property type="project" value="UniProtKB-UniRule"/>
</dbReference>
<keyword evidence="1 12" id="KW-0240">DNA-directed RNA polymerase</keyword>
<dbReference type="Proteomes" id="UP000504724">
    <property type="component" value="Chromosome"/>
</dbReference>
<keyword evidence="11 12" id="KW-0804">Transcription</keyword>
<comment type="function">
    <text evidence="12 13">RNA polymerase that catalyzes the synthesis of short RNA molecules used as primers for DNA polymerase during DNA replication.</text>
</comment>
<dbReference type="CDD" id="cd03364">
    <property type="entry name" value="TOPRIM_DnaG_primases"/>
    <property type="match status" value="1"/>
</dbReference>
<evidence type="ECO:0000256" key="8">
    <source>
        <dbReference type="ARBA" id="ARBA00022833"/>
    </source>
</evidence>
<keyword evidence="8 12" id="KW-0862">Zinc</keyword>
<keyword evidence="4 12" id="KW-0548">Nucleotidyltransferase</keyword>
<comment type="cofactor">
    <cofactor evidence="12 13 14">
        <name>Zn(2+)</name>
        <dbReference type="ChEBI" id="CHEBI:29105"/>
    </cofactor>
    <text evidence="12 13 14">Binds 1 zinc ion per monomer.</text>
</comment>
<evidence type="ECO:0000256" key="7">
    <source>
        <dbReference type="ARBA" id="ARBA00022771"/>
    </source>
</evidence>
<keyword evidence="6 12" id="KW-0479">Metal-binding</keyword>
<evidence type="ECO:0000256" key="1">
    <source>
        <dbReference type="ARBA" id="ARBA00022478"/>
    </source>
</evidence>
<comment type="catalytic activity">
    <reaction evidence="12">
        <text>ssDNA + n NTP = ssDNA/pppN(pN)n-1 hybrid + (n-1) diphosphate.</text>
        <dbReference type="EC" id="2.7.7.101"/>
    </reaction>
</comment>
<dbReference type="KEGG" id="txa:HQN79_02550"/>
<dbReference type="NCBIfam" id="TIGR01391">
    <property type="entry name" value="dnaG"/>
    <property type="match status" value="1"/>
</dbReference>
<dbReference type="EC" id="2.7.7.101" evidence="12"/>
<dbReference type="Gene3D" id="1.20.50.20">
    <property type="entry name" value="DnaG, RNA polymerase domain, helical bundle"/>
    <property type="match status" value="1"/>
</dbReference>
<dbReference type="RefSeq" id="WP_173284130.1">
    <property type="nucleotide sequence ID" value="NZ_CP054020.1"/>
</dbReference>
<dbReference type="GO" id="GO:0000428">
    <property type="term" value="C:DNA-directed RNA polymerase complex"/>
    <property type="evidence" value="ECO:0007669"/>
    <property type="project" value="UniProtKB-KW"/>
</dbReference>
<dbReference type="GO" id="GO:0003677">
    <property type="term" value="F:DNA binding"/>
    <property type="evidence" value="ECO:0007669"/>
    <property type="project" value="UniProtKB-KW"/>
</dbReference>
<dbReference type="InterPro" id="IPR036977">
    <property type="entry name" value="DNA_primase_Znf_CHC2"/>
</dbReference>
<keyword evidence="17" id="KW-1185">Reference proteome</keyword>
<sequence>MAQGGTIPKSFIESVLARADLVQVINQRVPLKKAGATYKACCPFHDEKTPSFNVNPQKQFYHCFGCGASGDAITFLMEYDGLSFVEAVETLAAMYGMPVPREELSPQKRQEEQQRQQKQRDLYDVMQMAARFYRMQLRDHPQSEQAKSYLKKRGLTSEIAKEFKIGYAPPGWDSLLKGLKADASLQKQLVEAGMLVQKEGGKIYDRFRERIMFPIRDGRGRYIAFGGRILDQGQPKYLNSPETPIFHKSSTLYGLYEMRQSRVPVERILVVEGYMDVVALAQFGIRNAVATLGTATTQEHLELLFRQVNEVVFCFDGDEAGVKAAWKALDIALPMMEGQRVAKFLFLPLGEDPDSMVRKEGVEAFERRIDQAYLLSDFLLNGLQSRLGGDVQSVEGGQRFVALAEPYIKNARGVVQIKLLERVADLVGMKDWVLGQQIGVRSGSSQNRGQAKKARQQTVPMPKVLSVPLKIVRVLLKNPQWSQIFSTGLLQNLSTQSEKDYLLLAELLKRMQAQSITSQDLSQVDGVFKQFGMDVFLPLIVASDLPDDETFLINELKELSLLLARQLDEIRLGSQGWNEQEMGRLTEIKKTK</sequence>
<comment type="similarity">
    <text evidence="12 13">Belongs to the DnaG primase family.</text>
</comment>